<evidence type="ECO:0000313" key="1">
    <source>
        <dbReference type="EMBL" id="KAI3931015.1"/>
    </source>
</evidence>
<comment type="caution">
    <text evidence="1">The sequence shown here is derived from an EMBL/GenBank/DDBJ whole genome shotgun (WGS) entry which is preliminary data.</text>
</comment>
<dbReference type="EMBL" id="JAJJMB010007312">
    <property type="protein sequence ID" value="KAI3931015.1"/>
    <property type="molecule type" value="Genomic_DNA"/>
</dbReference>
<sequence length="90" mass="10812">MSQPFRIEAHKNKMKWILIDLRISRNLSNRSIHSRREIRVCKFGAVPGLLHLCKVVEALHIEIEVQRRLTNKCIHRLSFNWEDKQEILNR</sequence>
<evidence type="ECO:0000313" key="2">
    <source>
        <dbReference type="Proteomes" id="UP001202328"/>
    </source>
</evidence>
<dbReference type="Proteomes" id="UP001202328">
    <property type="component" value="Unassembled WGS sequence"/>
</dbReference>
<keyword evidence="2" id="KW-1185">Reference proteome</keyword>
<organism evidence="1 2">
    <name type="scientific">Papaver atlanticum</name>
    <dbReference type="NCBI Taxonomy" id="357466"/>
    <lineage>
        <taxon>Eukaryota</taxon>
        <taxon>Viridiplantae</taxon>
        <taxon>Streptophyta</taxon>
        <taxon>Embryophyta</taxon>
        <taxon>Tracheophyta</taxon>
        <taxon>Spermatophyta</taxon>
        <taxon>Magnoliopsida</taxon>
        <taxon>Ranunculales</taxon>
        <taxon>Papaveraceae</taxon>
        <taxon>Papaveroideae</taxon>
        <taxon>Papaver</taxon>
    </lineage>
</organism>
<name>A0AAD4T1H9_9MAGN</name>
<dbReference type="AlphaFoldDB" id="A0AAD4T1H9"/>
<gene>
    <name evidence="1" type="ORF">MKW98_030254</name>
</gene>
<reference evidence="1" key="1">
    <citation type="submission" date="2022-04" db="EMBL/GenBank/DDBJ databases">
        <title>A functionally conserved STORR gene fusion in Papaver species that diverged 16.8 million years ago.</title>
        <authorList>
            <person name="Catania T."/>
        </authorList>
    </citation>
    <scope>NUCLEOTIDE SEQUENCE</scope>
    <source>
        <strain evidence="1">S-188037</strain>
    </source>
</reference>
<proteinExistence type="predicted"/>
<accession>A0AAD4T1H9</accession>
<protein>
    <submittedName>
        <fullName evidence="1">Uncharacterized protein</fullName>
    </submittedName>
</protein>